<accession>A0A9D1K328</accession>
<gene>
    <name evidence="5" type="ORF">IAD41_02595</name>
</gene>
<comment type="caution">
    <text evidence="5">The sequence shown here is derived from an EMBL/GenBank/DDBJ whole genome shotgun (WGS) entry which is preliminary data.</text>
</comment>
<evidence type="ECO:0000256" key="3">
    <source>
        <dbReference type="ARBA" id="ARBA00023163"/>
    </source>
</evidence>
<reference evidence="5" key="1">
    <citation type="submission" date="2020-10" db="EMBL/GenBank/DDBJ databases">
        <authorList>
            <person name="Gilroy R."/>
        </authorList>
    </citation>
    <scope>NUCLEOTIDE SEQUENCE</scope>
    <source>
        <strain evidence="5">CHK152-2994</strain>
    </source>
</reference>
<dbReference type="GO" id="GO:0003700">
    <property type="term" value="F:DNA-binding transcription factor activity"/>
    <property type="evidence" value="ECO:0007669"/>
    <property type="project" value="TreeGrafter"/>
</dbReference>
<dbReference type="Proteomes" id="UP000824139">
    <property type="component" value="Unassembled WGS sequence"/>
</dbReference>
<evidence type="ECO:0000313" key="6">
    <source>
        <dbReference type="Proteomes" id="UP000824139"/>
    </source>
</evidence>
<dbReference type="PANTHER" id="PTHR46797">
    <property type="entry name" value="HTH-TYPE TRANSCRIPTIONAL REGULATOR"/>
    <property type="match status" value="1"/>
</dbReference>
<dbReference type="Pfam" id="PF01381">
    <property type="entry name" value="HTH_3"/>
    <property type="match status" value="1"/>
</dbReference>
<dbReference type="SMART" id="SM00530">
    <property type="entry name" value="HTH_XRE"/>
    <property type="match status" value="1"/>
</dbReference>
<keyword evidence="1" id="KW-0805">Transcription regulation</keyword>
<evidence type="ECO:0000256" key="2">
    <source>
        <dbReference type="ARBA" id="ARBA00023125"/>
    </source>
</evidence>
<dbReference type="EMBL" id="DVJO01000054">
    <property type="protein sequence ID" value="HIS82480.1"/>
    <property type="molecule type" value="Genomic_DNA"/>
</dbReference>
<dbReference type="Gene3D" id="1.10.260.40">
    <property type="entry name" value="lambda repressor-like DNA-binding domains"/>
    <property type="match status" value="1"/>
</dbReference>
<dbReference type="PROSITE" id="PS50943">
    <property type="entry name" value="HTH_CROC1"/>
    <property type="match status" value="1"/>
</dbReference>
<protein>
    <submittedName>
        <fullName evidence="5">Helix-turn-helix transcriptional regulator</fullName>
    </submittedName>
</protein>
<sequence length="69" mass="8026">MSRLELLGKNIAKFRQQKNLSQEKLAELVNLSREYITRVERGQKNISLKKLFAIADALDVEFCLLTNFK</sequence>
<dbReference type="GO" id="GO:0003677">
    <property type="term" value="F:DNA binding"/>
    <property type="evidence" value="ECO:0007669"/>
    <property type="project" value="UniProtKB-KW"/>
</dbReference>
<dbReference type="GO" id="GO:0005829">
    <property type="term" value="C:cytosol"/>
    <property type="evidence" value="ECO:0007669"/>
    <property type="project" value="TreeGrafter"/>
</dbReference>
<evidence type="ECO:0000313" key="5">
    <source>
        <dbReference type="EMBL" id="HIS82480.1"/>
    </source>
</evidence>
<evidence type="ECO:0000259" key="4">
    <source>
        <dbReference type="PROSITE" id="PS50943"/>
    </source>
</evidence>
<keyword evidence="3" id="KW-0804">Transcription</keyword>
<organism evidence="5 6">
    <name type="scientific">Candidatus Scatenecus faecavium</name>
    <dbReference type="NCBI Taxonomy" id="2840915"/>
    <lineage>
        <taxon>Bacteria</taxon>
        <taxon>Candidatus Scatenecus</taxon>
    </lineage>
</organism>
<dbReference type="AlphaFoldDB" id="A0A9D1K328"/>
<feature type="domain" description="HTH cro/C1-type" evidence="4">
    <location>
        <begin position="11"/>
        <end position="65"/>
    </location>
</feature>
<dbReference type="CDD" id="cd00093">
    <property type="entry name" value="HTH_XRE"/>
    <property type="match status" value="1"/>
</dbReference>
<dbReference type="InterPro" id="IPR001387">
    <property type="entry name" value="Cro/C1-type_HTH"/>
</dbReference>
<evidence type="ECO:0000256" key="1">
    <source>
        <dbReference type="ARBA" id="ARBA00023015"/>
    </source>
</evidence>
<name>A0A9D1K328_9BACT</name>
<keyword evidence="2" id="KW-0238">DNA-binding</keyword>
<dbReference type="InterPro" id="IPR050807">
    <property type="entry name" value="TransReg_Diox_bact_type"/>
</dbReference>
<dbReference type="InterPro" id="IPR010982">
    <property type="entry name" value="Lambda_DNA-bd_dom_sf"/>
</dbReference>
<dbReference type="PANTHER" id="PTHR46797:SF23">
    <property type="entry name" value="HTH-TYPE TRANSCRIPTIONAL REGULATOR SUTR"/>
    <property type="match status" value="1"/>
</dbReference>
<reference evidence="5" key="2">
    <citation type="journal article" date="2021" name="PeerJ">
        <title>Extensive microbial diversity within the chicken gut microbiome revealed by metagenomics and culture.</title>
        <authorList>
            <person name="Gilroy R."/>
            <person name="Ravi A."/>
            <person name="Getino M."/>
            <person name="Pursley I."/>
            <person name="Horton D.L."/>
            <person name="Alikhan N.F."/>
            <person name="Baker D."/>
            <person name="Gharbi K."/>
            <person name="Hall N."/>
            <person name="Watson M."/>
            <person name="Adriaenssens E.M."/>
            <person name="Foster-Nyarko E."/>
            <person name="Jarju S."/>
            <person name="Secka A."/>
            <person name="Antonio M."/>
            <person name="Oren A."/>
            <person name="Chaudhuri R.R."/>
            <person name="La Ragione R."/>
            <person name="Hildebrand F."/>
            <person name="Pallen M.J."/>
        </authorList>
    </citation>
    <scope>NUCLEOTIDE SEQUENCE</scope>
    <source>
        <strain evidence="5">CHK152-2994</strain>
    </source>
</reference>
<proteinExistence type="predicted"/>
<dbReference type="SUPFAM" id="SSF47413">
    <property type="entry name" value="lambda repressor-like DNA-binding domains"/>
    <property type="match status" value="1"/>
</dbReference>